<organism evidence="5 6">
    <name type="scientific">Mycetocola manganoxydans</name>
    <dbReference type="NCBI Taxonomy" id="699879"/>
    <lineage>
        <taxon>Bacteria</taxon>
        <taxon>Bacillati</taxon>
        <taxon>Actinomycetota</taxon>
        <taxon>Actinomycetes</taxon>
        <taxon>Micrococcales</taxon>
        <taxon>Microbacteriaceae</taxon>
        <taxon>Mycetocola</taxon>
    </lineage>
</organism>
<evidence type="ECO:0000256" key="2">
    <source>
        <dbReference type="ARBA" id="ARBA00023125"/>
    </source>
</evidence>
<dbReference type="PANTHER" id="PTHR38445">
    <property type="entry name" value="HTH-TYPE TRANSCRIPTIONAL REPRESSOR YTRA"/>
    <property type="match status" value="1"/>
</dbReference>
<dbReference type="GO" id="GO:0003677">
    <property type="term" value="F:DNA binding"/>
    <property type="evidence" value="ECO:0007669"/>
    <property type="project" value="UniProtKB-KW"/>
</dbReference>
<dbReference type="AlphaFoldDB" id="A0A3L6ZX24"/>
<accession>A0A3L6ZX24</accession>
<dbReference type="SMART" id="SM00345">
    <property type="entry name" value="HTH_GNTR"/>
    <property type="match status" value="1"/>
</dbReference>
<keyword evidence="3" id="KW-0804">Transcription</keyword>
<dbReference type="EMBL" id="RCUV01000007">
    <property type="protein sequence ID" value="RLP71682.1"/>
    <property type="molecule type" value="Genomic_DNA"/>
</dbReference>
<dbReference type="Gene3D" id="1.10.10.10">
    <property type="entry name" value="Winged helix-like DNA-binding domain superfamily/Winged helix DNA-binding domain"/>
    <property type="match status" value="1"/>
</dbReference>
<dbReference type="InterPro" id="IPR000524">
    <property type="entry name" value="Tscrpt_reg_HTH_GntR"/>
</dbReference>
<reference evidence="5 6" key="1">
    <citation type="submission" date="2018-10" db="EMBL/GenBank/DDBJ databases">
        <authorList>
            <person name="Li J."/>
        </authorList>
    </citation>
    <scope>NUCLEOTIDE SEQUENCE [LARGE SCALE GENOMIC DNA]</scope>
    <source>
        <strain evidence="5 6">CCTCC AB209002</strain>
    </source>
</reference>
<dbReference type="RefSeq" id="WP_121672702.1">
    <property type="nucleotide sequence ID" value="NZ_BMXM01000001.1"/>
</dbReference>
<keyword evidence="2" id="KW-0238">DNA-binding</keyword>
<dbReference type="Proteomes" id="UP000270299">
    <property type="component" value="Unassembled WGS sequence"/>
</dbReference>
<feature type="domain" description="HTH gntR-type" evidence="4">
    <location>
        <begin position="11"/>
        <end position="79"/>
    </location>
</feature>
<name>A0A3L6ZX24_9MICO</name>
<evidence type="ECO:0000256" key="3">
    <source>
        <dbReference type="ARBA" id="ARBA00023163"/>
    </source>
</evidence>
<evidence type="ECO:0000256" key="1">
    <source>
        <dbReference type="ARBA" id="ARBA00023015"/>
    </source>
</evidence>
<dbReference type="Pfam" id="PF00392">
    <property type="entry name" value="GntR"/>
    <property type="match status" value="1"/>
</dbReference>
<evidence type="ECO:0000313" key="5">
    <source>
        <dbReference type="EMBL" id="RLP71682.1"/>
    </source>
</evidence>
<dbReference type="SUPFAM" id="SSF46785">
    <property type="entry name" value="Winged helix' DNA-binding domain"/>
    <property type="match status" value="1"/>
</dbReference>
<sequence length="117" mass="12682">MLLRIDPSSPTPLFDQLAASIRGAAIAGGVKTGERLPAARELADSLELNVHTVLRAYQLLRDEGLVDLRRGRGAIITDRAERYSQLSSAIGAVVDQARTLDINPDTVSSLLREAFKK</sequence>
<gene>
    <name evidence="5" type="ORF">D9V29_07455</name>
</gene>
<evidence type="ECO:0000313" key="6">
    <source>
        <dbReference type="Proteomes" id="UP000270299"/>
    </source>
</evidence>
<dbReference type="CDD" id="cd07377">
    <property type="entry name" value="WHTH_GntR"/>
    <property type="match status" value="1"/>
</dbReference>
<dbReference type="InterPro" id="IPR036390">
    <property type="entry name" value="WH_DNA-bd_sf"/>
</dbReference>
<dbReference type="PANTHER" id="PTHR38445:SF7">
    <property type="entry name" value="GNTR-FAMILY TRANSCRIPTIONAL REGULATOR"/>
    <property type="match status" value="1"/>
</dbReference>
<dbReference type="GO" id="GO:0003700">
    <property type="term" value="F:DNA-binding transcription factor activity"/>
    <property type="evidence" value="ECO:0007669"/>
    <property type="project" value="InterPro"/>
</dbReference>
<comment type="caution">
    <text evidence="5">The sequence shown here is derived from an EMBL/GenBank/DDBJ whole genome shotgun (WGS) entry which is preliminary data.</text>
</comment>
<proteinExistence type="predicted"/>
<keyword evidence="1" id="KW-0805">Transcription regulation</keyword>
<dbReference type="OrthoDB" id="3192286at2"/>
<dbReference type="PROSITE" id="PS50949">
    <property type="entry name" value="HTH_GNTR"/>
    <property type="match status" value="1"/>
</dbReference>
<evidence type="ECO:0000259" key="4">
    <source>
        <dbReference type="PROSITE" id="PS50949"/>
    </source>
</evidence>
<dbReference type="InterPro" id="IPR036388">
    <property type="entry name" value="WH-like_DNA-bd_sf"/>
</dbReference>
<protein>
    <submittedName>
        <fullName evidence="5">GntR family transcriptional regulator</fullName>
    </submittedName>
</protein>
<keyword evidence="6" id="KW-1185">Reference proteome</keyword>